<evidence type="ECO:0000313" key="2">
    <source>
        <dbReference type="Proteomes" id="UP000270678"/>
    </source>
</evidence>
<dbReference type="KEGG" id="plut:EI981_20160"/>
<gene>
    <name evidence="1" type="ORF">EI981_20160</name>
</gene>
<evidence type="ECO:0000313" key="1">
    <source>
        <dbReference type="EMBL" id="AZS16539.1"/>
    </source>
</evidence>
<dbReference type="AlphaFoldDB" id="A0A3Q9IER9"/>
<accession>A0A3Q9IER9</accession>
<reference evidence="2" key="1">
    <citation type="submission" date="2018-12" db="EMBL/GenBank/DDBJ databases">
        <title>Complete genome sequence of Paenibacillus sp. MBLB1234.</title>
        <authorList>
            <person name="Nam Y.-D."/>
            <person name="Kang J."/>
            <person name="Chung W.-H."/>
            <person name="Park Y.S."/>
        </authorList>
    </citation>
    <scope>NUCLEOTIDE SEQUENCE [LARGE SCALE GENOMIC DNA]</scope>
    <source>
        <strain evidence="2">MBLB1234</strain>
    </source>
</reference>
<dbReference type="RefSeq" id="WP_127001238.1">
    <property type="nucleotide sequence ID" value="NZ_CP034346.1"/>
</dbReference>
<protein>
    <submittedName>
        <fullName evidence="1">Uncharacterized protein</fullName>
    </submittedName>
</protein>
<sequence>MILKIIAIVLWILQFNVQITDPTFVQVFDVKQEKVIRQIKLTGDLEKSILACLDASPEMYGGFSVNPDSGQILHIKFRKPVDLSSPIYPDLIKEVYIFLENGEPPRALIFFNSVSKNIVVMLNGNHGQCLLQNKLD</sequence>
<organism evidence="1 2">
    <name type="scientific">Paenibacillus lutimineralis</name>
    <dbReference type="NCBI Taxonomy" id="2707005"/>
    <lineage>
        <taxon>Bacteria</taxon>
        <taxon>Bacillati</taxon>
        <taxon>Bacillota</taxon>
        <taxon>Bacilli</taxon>
        <taxon>Bacillales</taxon>
        <taxon>Paenibacillaceae</taxon>
        <taxon>Paenibacillus</taxon>
    </lineage>
</organism>
<dbReference type="EMBL" id="CP034346">
    <property type="protein sequence ID" value="AZS16539.1"/>
    <property type="molecule type" value="Genomic_DNA"/>
</dbReference>
<proteinExistence type="predicted"/>
<dbReference type="Proteomes" id="UP000270678">
    <property type="component" value="Chromosome"/>
</dbReference>
<name>A0A3Q9IER9_9BACL</name>
<keyword evidence="2" id="KW-1185">Reference proteome</keyword>
<dbReference type="OrthoDB" id="2083243at2"/>